<sequence length="268" mass="30438">MQILGLCRFSYPALGGFQVGHETIEDRIAYLYEPARLEERFRLFEAVALPCLMAQTDPDFEMIVLVGDSLPKQHMARLKALLSPLPHARIIVEPPRPHREVMKEILNKARLSRYEPCVQFRFDDDDAIAVDFIAKLRKAVDDAAPLLVQHKSVALDWNKGYVAEFGADGIEATPSYRPFYTAALAMFVNARCPLTIMNFAHDKLPRFMPALSFPDQAMYVRGHNGFNDSRQKNARPIELSPLSAEEETLFKDRFAIDINAVRRVFAKG</sequence>
<organism evidence="1">
    <name type="scientific">marine sediment metagenome</name>
    <dbReference type="NCBI Taxonomy" id="412755"/>
    <lineage>
        <taxon>unclassified sequences</taxon>
        <taxon>metagenomes</taxon>
        <taxon>ecological metagenomes</taxon>
    </lineage>
</organism>
<dbReference type="AlphaFoldDB" id="A0A0F9RA13"/>
<evidence type="ECO:0008006" key="2">
    <source>
        <dbReference type="Google" id="ProtNLM"/>
    </source>
</evidence>
<accession>A0A0F9RA13</accession>
<dbReference type="InterPro" id="IPR029044">
    <property type="entry name" value="Nucleotide-diphossugar_trans"/>
</dbReference>
<dbReference type="EMBL" id="LAZR01001052">
    <property type="protein sequence ID" value="KKN51689.1"/>
    <property type="molecule type" value="Genomic_DNA"/>
</dbReference>
<dbReference type="Pfam" id="PF11316">
    <property type="entry name" value="Rhamno_transf"/>
    <property type="match status" value="1"/>
</dbReference>
<name>A0A0F9RA13_9ZZZZ</name>
<dbReference type="SUPFAM" id="SSF53448">
    <property type="entry name" value="Nucleotide-diphospho-sugar transferases"/>
    <property type="match status" value="1"/>
</dbReference>
<evidence type="ECO:0000313" key="1">
    <source>
        <dbReference type="EMBL" id="KKN51689.1"/>
    </source>
</evidence>
<dbReference type="InterPro" id="IPR021466">
    <property type="entry name" value="Put_rhamnosyl_transferase"/>
</dbReference>
<comment type="caution">
    <text evidence="1">The sequence shown here is derived from an EMBL/GenBank/DDBJ whole genome shotgun (WGS) entry which is preliminary data.</text>
</comment>
<protein>
    <recommendedName>
        <fullName evidence="2">Rhamnosyl transferase</fullName>
    </recommendedName>
</protein>
<reference evidence="1" key="1">
    <citation type="journal article" date="2015" name="Nature">
        <title>Complex archaea that bridge the gap between prokaryotes and eukaryotes.</title>
        <authorList>
            <person name="Spang A."/>
            <person name="Saw J.H."/>
            <person name="Jorgensen S.L."/>
            <person name="Zaremba-Niedzwiedzka K."/>
            <person name="Martijn J."/>
            <person name="Lind A.E."/>
            <person name="van Eijk R."/>
            <person name="Schleper C."/>
            <person name="Guy L."/>
            <person name="Ettema T.J."/>
        </authorList>
    </citation>
    <scope>NUCLEOTIDE SEQUENCE</scope>
</reference>
<gene>
    <name evidence="1" type="ORF">LCGC14_0620240</name>
</gene>
<proteinExistence type="predicted"/>